<evidence type="ECO:0000256" key="2">
    <source>
        <dbReference type="ARBA" id="ARBA00016013"/>
    </source>
</evidence>
<evidence type="ECO:0000256" key="3">
    <source>
        <dbReference type="ARBA" id="ARBA00022795"/>
    </source>
</evidence>
<organism evidence="5 6">
    <name type="scientific">Borrelia turicatae</name>
    <dbReference type="NCBI Taxonomy" id="142"/>
    <lineage>
        <taxon>Bacteria</taxon>
        <taxon>Pseudomonadati</taxon>
        <taxon>Spirochaetota</taxon>
        <taxon>Spirochaetia</taxon>
        <taxon>Spirochaetales</taxon>
        <taxon>Borreliaceae</taxon>
        <taxon>Borrelia</taxon>
    </lineage>
</organism>
<protein>
    <recommendedName>
        <fullName evidence="2">Basal-body rod modification protein FlgD</fullName>
    </recommendedName>
</protein>
<comment type="similarity">
    <text evidence="1">Belongs to the FlgD family.</text>
</comment>
<evidence type="ECO:0000256" key="4">
    <source>
        <dbReference type="ARBA" id="ARBA00024746"/>
    </source>
</evidence>
<sequence>MGRVDYIDNLVGIGRAKEISNSKVQRGVKGNNLGRDDFLKLLITQLKYQDPTDPMKDKEFIAQMAQFSALEQMTNMSKSFESLSSVLGINKDLDLLGKIVEFEHVDGEIIKGKVTNIKTGIVPQIMIDGKYYVYNNILSVGLEE</sequence>
<proteinExistence type="inferred from homology"/>
<keyword evidence="5" id="KW-0969">Cilium</keyword>
<dbReference type="GO" id="GO:0044781">
    <property type="term" value="P:bacterial-type flagellum organization"/>
    <property type="evidence" value="ECO:0007669"/>
    <property type="project" value="UniProtKB-KW"/>
</dbReference>
<keyword evidence="5" id="KW-0282">Flagellum</keyword>
<evidence type="ECO:0000256" key="1">
    <source>
        <dbReference type="ARBA" id="ARBA00010577"/>
    </source>
</evidence>
<reference evidence="5 6" key="1">
    <citation type="submission" date="2016-05" db="EMBL/GenBank/DDBJ databases">
        <title>Chromosome and linear plasmid sequence of a 2015 human isolate of tick-borne relapsing fever spirochete, Borrelia turicatae.</title>
        <authorList>
            <person name="Kingry L.C."/>
            <person name="Dhwani B."/>
            <person name="Replogle A."/>
            <person name="Sexton C."/>
            <person name="Rowe L."/>
            <person name="Stermole B.M."/>
            <person name="Christensen A.M."/>
            <person name="Schriefer M.E."/>
        </authorList>
    </citation>
    <scope>NUCLEOTIDE SEQUENCE [LARGE SCALE GENOMIC DNA]</scope>
    <source>
        <strain evidence="5 6">BTE5EL</strain>
    </source>
</reference>
<dbReference type="AlphaFoldDB" id="A0A172XAU1"/>
<evidence type="ECO:0000313" key="5">
    <source>
        <dbReference type="EMBL" id="ANF33776.1"/>
    </source>
</evidence>
<keyword evidence="5" id="KW-0966">Cell projection</keyword>
<dbReference type="NCBIfam" id="NF007197">
    <property type="entry name" value="PRK09618.1"/>
    <property type="match status" value="1"/>
</dbReference>
<gene>
    <name evidence="5" type="ORF">A7978_01405</name>
</gene>
<dbReference type="InterPro" id="IPR005648">
    <property type="entry name" value="FlgD"/>
</dbReference>
<evidence type="ECO:0000313" key="6">
    <source>
        <dbReference type="Proteomes" id="UP000264231"/>
    </source>
</evidence>
<accession>A0A172XAU1</accession>
<comment type="function">
    <text evidence="4">Required for flagellar hook formation. May act as a scaffolding protein.</text>
</comment>
<name>A0A172XAU1_BORTU</name>
<dbReference type="OMA" id="KYMESAD"/>
<keyword evidence="3" id="KW-1005">Bacterial flagellum biogenesis</keyword>
<dbReference type="EMBL" id="CP015629">
    <property type="protein sequence ID" value="ANF33776.1"/>
    <property type="molecule type" value="Genomic_DNA"/>
</dbReference>
<dbReference type="Proteomes" id="UP000264231">
    <property type="component" value="Chromosome"/>
</dbReference>
<dbReference type="RefSeq" id="WP_011772241.1">
    <property type="nucleotide sequence ID" value="NZ_CP015629.1"/>
</dbReference>
<dbReference type="Pfam" id="PF03963">
    <property type="entry name" value="FlgD"/>
    <property type="match status" value="1"/>
</dbReference>